<protein>
    <recommendedName>
        <fullName evidence="5">DUF128 domain-containing protein</fullName>
    </recommendedName>
</protein>
<feature type="domain" description="NrpR regulatory" evidence="1">
    <location>
        <begin position="88"/>
        <end position="325"/>
    </location>
</feature>
<dbReference type="InterPro" id="IPR036984">
    <property type="entry name" value="NrpR_dom_sf"/>
</dbReference>
<evidence type="ECO:0000259" key="1">
    <source>
        <dbReference type="Pfam" id="PF01995"/>
    </source>
</evidence>
<accession>A0A7U4QLV2</accession>
<evidence type="ECO:0000259" key="2">
    <source>
        <dbReference type="Pfam" id="PF08461"/>
    </source>
</evidence>
<dbReference type="PANTHER" id="PTHR41964">
    <property type="entry name" value="GLOBAL NITROGEN REGULATOR NRPR"/>
    <property type="match status" value="1"/>
</dbReference>
<dbReference type="InterPro" id="IPR013668">
    <property type="entry name" value="RNase_R_HTH_12"/>
</dbReference>
<dbReference type="Pfam" id="PF01995">
    <property type="entry name" value="NRD1_2"/>
    <property type="match status" value="1"/>
</dbReference>
<feature type="domain" description="Ribonuclease R winged-helix" evidence="2">
    <location>
        <begin position="15"/>
        <end position="79"/>
    </location>
</feature>
<dbReference type="PANTHER" id="PTHR41964:SF1">
    <property type="entry name" value="GLOBAL NITROGEN REGULATOR NRPR"/>
    <property type="match status" value="1"/>
</dbReference>
<dbReference type="InterPro" id="IPR002846">
    <property type="entry name" value="NRD"/>
</dbReference>
<organism evidence="3 4">
    <name type="scientific">Desulfofervidus auxilii</name>
    <dbReference type="NCBI Taxonomy" id="1621989"/>
    <lineage>
        <taxon>Bacteria</taxon>
        <taxon>Pseudomonadati</taxon>
        <taxon>Thermodesulfobacteriota</taxon>
        <taxon>Candidatus Desulfofervidia</taxon>
        <taxon>Candidatus Desulfofervidales</taxon>
        <taxon>Candidatus Desulfofervidaceae</taxon>
        <taxon>Candidatus Desulfofervidus</taxon>
    </lineage>
</organism>
<dbReference type="InterPro" id="IPR038982">
    <property type="entry name" value="NrpR"/>
</dbReference>
<proteinExistence type="predicted"/>
<dbReference type="OrthoDB" id="9775029at2"/>
<dbReference type="AlphaFoldDB" id="A0A7U4QLV2"/>
<gene>
    <name evidence="3" type="ORF">HS1_001950</name>
</gene>
<dbReference type="RefSeq" id="WP_066066578.1">
    <property type="nucleotide sequence ID" value="NZ_CP013015.1"/>
</dbReference>
<dbReference type="KEGG" id="daw:HS1_001950"/>
<dbReference type="Pfam" id="PF08461">
    <property type="entry name" value="WHD_RNase_R"/>
    <property type="match status" value="1"/>
</dbReference>
<evidence type="ECO:0000313" key="4">
    <source>
        <dbReference type="Proteomes" id="UP000070560"/>
    </source>
</evidence>
<dbReference type="EMBL" id="CP013015">
    <property type="protein sequence ID" value="AMM41742.1"/>
    <property type="molecule type" value="Genomic_DNA"/>
</dbReference>
<evidence type="ECO:0000313" key="3">
    <source>
        <dbReference type="EMBL" id="AMM41742.1"/>
    </source>
</evidence>
<keyword evidence="4" id="KW-1185">Reference proteome</keyword>
<dbReference type="Gene3D" id="3.30.70.1360">
    <property type="entry name" value="mj0159-like"/>
    <property type="match status" value="2"/>
</dbReference>
<name>A0A7U4QLV2_DESA2</name>
<evidence type="ECO:0008006" key="5">
    <source>
        <dbReference type="Google" id="ProtNLM"/>
    </source>
</evidence>
<sequence length="338" mass="37134">MFQETSSDAERKILSILKVLSESSKPLGSITIARELKRHGISLSERAVRYYLRITDERGYTQFLGRNGRMLTSKGLEELKLALAPEQVGFILDKLELLAFQTTFDPQKRRGELPINTSLVDQERFKEALLVMKDVFKAGICVSELVAVASEGEKLGSVVIPKGKIGLATVCSVVINGVLLKSGIPIDSKFGGVLEIKNSKPKRFVAIINYDGTSLDPSEQYIRARMTSVRKVVKTGNGKILANFREIPAPSRTMVEEKIAMLKEVGINGVYVLGNTSEAICQIPVRLNRVGMVLLGGLNPVAAAVEAGIMVENIAESGMLDFEKLVSFWEVLNKYTND</sequence>
<dbReference type="Proteomes" id="UP000070560">
    <property type="component" value="Chromosome"/>
</dbReference>
<reference evidence="3 4" key="1">
    <citation type="submission" date="2015-10" db="EMBL/GenBank/DDBJ databases">
        <title>Candidatus Desulfofervidus auxilii, a hydrogenotrophic sulfate-reducing bacterium involved in the thermophilic anaerobic oxidation of methane.</title>
        <authorList>
            <person name="Krukenberg V."/>
            <person name="Richter M."/>
            <person name="Wegener G."/>
        </authorList>
    </citation>
    <scope>NUCLEOTIDE SEQUENCE [LARGE SCALE GENOMIC DNA]</scope>
    <source>
        <strain evidence="3 4">HS1</strain>
    </source>
</reference>